<evidence type="ECO:0000256" key="2">
    <source>
        <dbReference type="ARBA" id="ARBA00022499"/>
    </source>
</evidence>
<dbReference type="InterPro" id="IPR029063">
    <property type="entry name" value="SAM-dependent_MTases_sf"/>
</dbReference>
<dbReference type="EMBL" id="JAPFRF010000005">
    <property type="protein sequence ID" value="KAJ7332650.1"/>
    <property type="molecule type" value="Genomic_DNA"/>
</dbReference>
<keyword evidence="6 18" id="KW-0808">Transferase</keyword>
<accession>A0A9Q0XZF1</accession>
<dbReference type="SUPFAM" id="SSF53335">
    <property type="entry name" value="S-adenosyl-L-methionine-dependent methyltransferases"/>
    <property type="match status" value="1"/>
</dbReference>
<organism evidence="21 22">
    <name type="scientific">Phrynocephalus forsythii</name>
    <dbReference type="NCBI Taxonomy" id="171643"/>
    <lineage>
        <taxon>Eukaryota</taxon>
        <taxon>Metazoa</taxon>
        <taxon>Chordata</taxon>
        <taxon>Craniata</taxon>
        <taxon>Vertebrata</taxon>
        <taxon>Euteleostomi</taxon>
        <taxon>Lepidosauria</taxon>
        <taxon>Squamata</taxon>
        <taxon>Bifurcata</taxon>
        <taxon>Unidentata</taxon>
        <taxon>Episquamata</taxon>
        <taxon>Toxicofera</taxon>
        <taxon>Iguania</taxon>
        <taxon>Acrodonta</taxon>
        <taxon>Agamidae</taxon>
        <taxon>Agaminae</taxon>
        <taxon>Phrynocephalus</taxon>
    </lineage>
</organism>
<evidence type="ECO:0000256" key="7">
    <source>
        <dbReference type="ARBA" id="ARBA00022691"/>
    </source>
</evidence>
<comment type="similarity">
    <text evidence="18">Belongs to the class I-like SAM-binding methyltransferase superfamily. Trm1 family.</text>
</comment>
<keyword evidence="3" id="KW-0597">Phosphoprotein</keyword>
<dbReference type="GO" id="GO:0000049">
    <property type="term" value="F:tRNA binding"/>
    <property type="evidence" value="ECO:0007669"/>
    <property type="project" value="UniProtKB-UniRule"/>
</dbReference>
<dbReference type="Proteomes" id="UP001142489">
    <property type="component" value="Unassembled WGS sequence"/>
</dbReference>
<evidence type="ECO:0000256" key="4">
    <source>
        <dbReference type="ARBA" id="ARBA00022555"/>
    </source>
</evidence>
<dbReference type="Gene3D" id="3.40.50.150">
    <property type="entry name" value="Vaccinia Virus protein VP39"/>
    <property type="match status" value="1"/>
</dbReference>
<dbReference type="GO" id="GO:0016423">
    <property type="term" value="F:tRNA (guanine) methyltransferase activity"/>
    <property type="evidence" value="ECO:0007669"/>
    <property type="project" value="InterPro"/>
</dbReference>
<keyword evidence="2" id="KW-1017">Isopeptide bond</keyword>
<dbReference type="PROSITE" id="PS51626">
    <property type="entry name" value="SAM_MT_TRM1"/>
    <property type="match status" value="1"/>
</dbReference>
<keyword evidence="22" id="KW-1185">Reference proteome</keyword>
<protein>
    <recommendedName>
        <fullName evidence="16">tRNA (guanine(27)-N(2))-dimethyltransferase</fullName>
    </recommendedName>
    <alternativeName>
        <fullName evidence="17">tRNA methyltransferase 1-like protein</fullName>
    </alternativeName>
</protein>
<name>A0A9Q0XZF1_9SAUR</name>
<feature type="domain" description="C2H2-type" evidence="20">
    <location>
        <begin position="185"/>
        <end position="205"/>
    </location>
</feature>
<evidence type="ECO:0000313" key="22">
    <source>
        <dbReference type="Proteomes" id="UP001142489"/>
    </source>
</evidence>
<evidence type="ECO:0000256" key="19">
    <source>
        <dbReference type="SAM" id="MobiDB-lite"/>
    </source>
</evidence>
<evidence type="ECO:0000256" key="16">
    <source>
        <dbReference type="ARBA" id="ARBA00093642"/>
    </source>
</evidence>
<dbReference type="CDD" id="cd02440">
    <property type="entry name" value="AdoMet_MTases"/>
    <property type="match status" value="1"/>
</dbReference>
<comment type="caution">
    <text evidence="21">The sequence shown here is derived from an EMBL/GenBank/DDBJ whole genome shotgun (WGS) entry which is preliminary data.</text>
</comment>
<evidence type="ECO:0000256" key="17">
    <source>
        <dbReference type="ARBA" id="ARBA00093671"/>
    </source>
</evidence>
<dbReference type="FunFam" id="3.30.56.70:FF:000001">
    <property type="entry name" value="tRNA (guanine(26)-N(2))-dimethyltransferase"/>
    <property type="match status" value="1"/>
</dbReference>
<keyword evidence="9" id="KW-0479">Metal-binding</keyword>
<evidence type="ECO:0000256" key="15">
    <source>
        <dbReference type="ARBA" id="ARBA00093188"/>
    </source>
</evidence>
<dbReference type="PANTHER" id="PTHR10631:SF1">
    <property type="entry name" value="TRMT1-LIKE PROTEIN"/>
    <property type="match status" value="1"/>
</dbReference>
<proteinExistence type="inferred from homology"/>
<evidence type="ECO:0000256" key="3">
    <source>
        <dbReference type="ARBA" id="ARBA00022553"/>
    </source>
</evidence>
<dbReference type="GO" id="GO:0008270">
    <property type="term" value="F:zinc ion binding"/>
    <property type="evidence" value="ECO:0007669"/>
    <property type="project" value="UniProtKB-KW"/>
</dbReference>
<feature type="compositionally biased region" description="Polar residues" evidence="19">
    <location>
        <begin position="695"/>
        <end position="708"/>
    </location>
</feature>
<dbReference type="AlphaFoldDB" id="A0A9Q0XZF1"/>
<dbReference type="InterPro" id="IPR013087">
    <property type="entry name" value="Znf_C2H2_type"/>
</dbReference>
<evidence type="ECO:0000256" key="18">
    <source>
        <dbReference type="PROSITE-ProRule" id="PRU00958"/>
    </source>
</evidence>
<dbReference type="InterPro" id="IPR002905">
    <property type="entry name" value="Trm1"/>
</dbReference>
<comment type="subcellular location">
    <subcellularLocation>
        <location evidence="1">Nucleus</location>
        <location evidence="1">Nucleolus</location>
    </subcellularLocation>
</comment>
<evidence type="ECO:0000256" key="5">
    <source>
        <dbReference type="ARBA" id="ARBA00022603"/>
    </source>
</evidence>
<dbReference type="GO" id="GO:0002940">
    <property type="term" value="P:tRNA N2-guanine methylation"/>
    <property type="evidence" value="ECO:0007669"/>
    <property type="project" value="TreeGrafter"/>
</dbReference>
<evidence type="ECO:0000256" key="14">
    <source>
        <dbReference type="ARBA" id="ARBA00023242"/>
    </source>
</evidence>
<dbReference type="FunFam" id="3.40.50.150:FF:000098">
    <property type="entry name" value="Trmt1-like isoform 1"/>
    <property type="match status" value="1"/>
</dbReference>
<evidence type="ECO:0000256" key="8">
    <source>
        <dbReference type="ARBA" id="ARBA00022694"/>
    </source>
</evidence>
<keyword evidence="7 18" id="KW-0949">S-adenosyl-L-methionine</keyword>
<reference evidence="21" key="1">
    <citation type="journal article" date="2023" name="DNA Res.">
        <title>Chromosome-level genome assembly of Phrynocephalus forsythii using third-generation DNA sequencing and Hi-C analysis.</title>
        <authorList>
            <person name="Qi Y."/>
            <person name="Zhao W."/>
            <person name="Zhao Y."/>
            <person name="Niu C."/>
            <person name="Cao S."/>
            <person name="Zhang Y."/>
        </authorList>
    </citation>
    <scope>NUCLEOTIDE SEQUENCE</scope>
    <source>
        <tissue evidence="21">Muscle</tissue>
    </source>
</reference>
<keyword evidence="12" id="KW-0832">Ubl conjugation</keyword>
<evidence type="ECO:0000256" key="10">
    <source>
        <dbReference type="ARBA" id="ARBA00022771"/>
    </source>
</evidence>
<dbReference type="InterPro" id="IPR042296">
    <property type="entry name" value="tRNA_met_Trm1_C"/>
</dbReference>
<dbReference type="PANTHER" id="PTHR10631">
    <property type="entry name" value="N 2 ,N 2 -DIMETHYLGUANOSINE TRNA METHYLTRANSFERASE"/>
    <property type="match status" value="1"/>
</dbReference>
<evidence type="ECO:0000256" key="13">
    <source>
        <dbReference type="ARBA" id="ARBA00022884"/>
    </source>
</evidence>
<evidence type="ECO:0000256" key="1">
    <source>
        <dbReference type="ARBA" id="ARBA00004604"/>
    </source>
</evidence>
<dbReference type="Gene3D" id="3.30.56.70">
    <property type="entry name" value="N2,N2-dimethylguanosine tRNA methyltransferase, C-terminal domain"/>
    <property type="match status" value="1"/>
</dbReference>
<dbReference type="OrthoDB" id="6349953at2759"/>
<evidence type="ECO:0000256" key="12">
    <source>
        <dbReference type="ARBA" id="ARBA00022843"/>
    </source>
</evidence>
<gene>
    <name evidence="21" type="ORF">JRQ81_014830</name>
</gene>
<comment type="catalytic activity">
    <reaction evidence="15">
        <text>guanosine(27) in tRNA(Tyr) + 2 S-adenosyl-L-methionine = N(2)-dimethylguanosine(27) in tRNA(Tyr) + 2 S-adenosyl-L-homocysteine + 2 H(+)</text>
        <dbReference type="Rhea" id="RHEA:83895"/>
        <dbReference type="Rhea" id="RHEA-COMP:20240"/>
        <dbReference type="Rhea" id="RHEA-COMP:20241"/>
        <dbReference type="ChEBI" id="CHEBI:15378"/>
        <dbReference type="ChEBI" id="CHEBI:57856"/>
        <dbReference type="ChEBI" id="CHEBI:59789"/>
        <dbReference type="ChEBI" id="CHEBI:74269"/>
        <dbReference type="ChEBI" id="CHEBI:74513"/>
    </reaction>
    <physiologicalReaction direction="left-to-right" evidence="15">
        <dbReference type="Rhea" id="RHEA:83896"/>
    </physiologicalReaction>
</comment>
<dbReference type="Pfam" id="PF02005">
    <property type="entry name" value="TRM"/>
    <property type="match status" value="2"/>
</dbReference>
<evidence type="ECO:0000256" key="11">
    <source>
        <dbReference type="ARBA" id="ARBA00022833"/>
    </source>
</evidence>
<keyword evidence="13 18" id="KW-0694">RNA-binding</keyword>
<keyword evidence="5 18" id="KW-0489">Methyltransferase</keyword>
<feature type="region of interest" description="Disordered" evidence="19">
    <location>
        <begin position="695"/>
        <end position="721"/>
    </location>
</feature>
<dbReference type="PROSITE" id="PS00028">
    <property type="entry name" value="ZINC_FINGER_C2H2_1"/>
    <property type="match status" value="1"/>
</dbReference>
<evidence type="ECO:0000313" key="21">
    <source>
        <dbReference type="EMBL" id="KAJ7332650.1"/>
    </source>
</evidence>
<evidence type="ECO:0000256" key="6">
    <source>
        <dbReference type="ARBA" id="ARBA00022679"/>
    </source>
</evidence>
<evidence type="ECO:0000256" key="9">
    <source>
        <dbReference type="ARBA" id="ARBA00022723"/>
    </source>
</evidence>
<dbReference type="GO" id="GO:0005730">
    <property type="term" value="C:nucleolus"/>
    <property type="evidence" value="ECO:0007669"/>
    <property type="project" value="UniProtKB-SubCell"/>
</dbReference>
<keyword evidence="14" id="KW-0539">Nucleus</keyword>
<keyword evidence="10" id="KW-0863">Zinc-finger</keyword>
<sequence length="721" mass="81318">MAAAEEGKGHPRLSPPRELGAGVEGRKEEEEEEQEGAELNGMRIASPIPDVEITKEGIQIQEEETEEQDSVKENNLLEKHVSIQRTLADLEKLADVKDSCLISTVSQNADHQMTAVKKSCPLCPEEKFRACYGHKLHRHLQNLHWKVSVEFEGYRMCICHLPCRPVKPNSVGDQVSTKMGAHYHCIICSAMITRRTDMIGHIKRHVNKGETESRFVPAPAPKSTYEVLKEAETDIQVLPNYSTPQKTDSYFNPKMKLNRQLIVCALAVLAEERKPLECLDAFGATGIMGLQWAKHLGNSVKVTINDYSENSVTMIRENCHLNKMKAVVNIKEDDCDEAMEEGEENLPTIEVTNMDANVIMHLRAFDFIHLDPFGSSVNYLDAAFRNVRNLGIVSVTSTDISSLYSKAQHVAQRHYGCNIVRTEYYRELAARMVVAAVARAAARCNKGIEVLFAVALEHFVLVEVRVLRGPCPADDTVKKIRYLIHCQWCEERVFKKEGNMVEENPYRLLPCDCHSRMTGKTAIELGPLWSGSLFNTGFLRRMLFEAVQYGLEDIQTLLKTLICEAECTIFKQFSIHGPSSQNKQEECGVIIKTPDVATDYFIVHEKRKSNEISQNGAKRQKLESNAEHPAFYYNIHRHSIKGMNMPKLNKFLHYLSQAGYRVSRTHFDPMGVRTNASLAQFKSVLVKYSMPTYTGGQNEGSLQTSEDSQIGVEGDFAEESI</sequence>
<keyword evidence="11" id="KW-0862">Zinc</keyword>
<keyword evidence="8 18" id="KW-0819">tRNA processing</keyword>
<feature type="region of interest" description="Disordered" evidence="19">
    <location>
        <begin position="1"/>
        <end position="50"/>
    </location>
</feature>
<evidence type="ECO:0000259" key="20">
    <source>
        <dbReference type="PROSITE" id="PS00028"/>
    </source>
</evidence>
<keyword evidence="4 18" id="KW-0820">tRNA-binding</keyword>